<proteinExistence type="predicted"/>
<feature type="region of interest" description="Disordered" evidence="1">
    <location>
        <begin position="330"/>
        <end position="350"/>
    </location>
</feature>
<evidence type="ECO:0000313" key="3">
    <source>
        <dbReference type="Proteomes" id="UP000800092"/>
    </source>
</evidence>
<gene>
    <name evidence="2" type="ORF">EV356DRAFT_389865</name>
</gene>
<feature type="compositionally biased region" description="Basic residues" evidence="1">
    <location>
        <begin position="1"/>
        <end position="11"/>
    </location>
</feature>
<evidence type="ECO:0000313" key="2">
    <source>
        <dbReference type="EMBL" id="KAF2229394.1"/>
    </source>
</evidence>
<organism evidence="2 3">
    <name type="scientific">Viridothelium virens</name>
    <name type="common">Speckled blister lichen</name>
    <name type="synonym">Trypethelium virens</name>
    <dbReference type="NCBI Taxonomy" id="1048519"/>
    <lineage>
        <taxon>Eukaryota</taxon>
        <taxon>Fungi</taxon>
        <taxon>Dikarya</taxon>
        <taxon>Ascomycota</taxon>
        <taxon>Pezizomycotina</taxon>
        <taxon>Dothideomycetes</taxon>
        <taxon>Dothideomycetes incertae sedis</taxon>
        <taxon>Trypetheliales</taxon>
        <taxon>Trypetheliaceae</taxon>
        <taxon>Viridothelium</taxon>
    </lineage>
</organism>
<feature type="compositionally biased region" description="Basic and acidic residues" evidence="1">
    <location>
        <begin position="49"/>
        <end position="58"/>
    </location>
</feature>
<protein>
    <submittedName>
        <fullName evidence="2">Uncharacterized protein</fullName>
    </submittedName>
</protein>
<feature type="region of interest" description="Disordered" evidence="1">
    <location>
        <begin position="1"/>
        <end position="67"/>
    </location>
</feature>
<accession>A0A6A6GUF5</accession>
<feature type="compositionally biased region" description="Basic and acidic residues" evidence="1">
    <location>
        <begin position="339"/>
        <end position="350"/>
    </location>
</feature>
<reference evidence="2" key="1">
    <citation type="journal article" date="2020" name="Stud. Mycol.">
        <title>101 Dothideomycetes genomes: a test case for predicting lifestyles and emergence of pathogens.</title>
        <authorList>
            <person name="Haridas S."/>
            <person name="Albert R."/>
            <person name="Binder M."/>
            <person name="Bloem J."/>
            <person name="Labutti K."/>
            <person name="Salamov A."/>
            <person name="Andreopoulos B."/>
            <person name="Baker S."/>
            <person name="Barry K."/>
            <person name="Bills G."/>
            <person name="Bluhm B."/>
            <person name="Cannon C."/>
            <person name="Castanera R."/>
            <person name="Culley D."/>
            <person name="Daum C."/>
            <person name="Ezra D."/>
            <person name="Gonzalez J."/>
            <person name="Henrissat B."/>
            <person name="Kuo A."/>
            <person name="Liang C."/>
            <person name="Lipzen A."/>
            <person name="Lutzoni F."/>
            <person name="Magnuson J."/>
            <person name="Mondo S."/>
            <person name="Nolan M."/>
            <person name="Ohm R."/>
            <person name="Pangilinan J."/>
            <person name="Park H.-J."/>
            <person name="Ramirez L."/>
            <person name="Alfaro M."/>
            <person name="Sun H."/>
            <person name="Tritt A."/>
            <person name="Yoshinaga Y."/>
            <person name="Zwiers L.-H."/>
            <person name="Turgeon B."/>
            <person name="Goodwin S."/>
            <person name="Spatafora J."/>
            <person name="Crous P."/>
            <person name="Grigoriev I."/>
        </authorList>
    </citation>
    <scope>NUCLEOTIDE SEQUENCE</scope>
    <source>
        <strain evidence="2">Tuck. ex Michener</strain>
    </source>
</reference>
<feature type="region of interest" description="Disordered" evidence="1">
    <location>
        <begin position="94"/>
        <end position="146"/>
    </location>
</feature>
<dbReference type="OrthoDB" id="10637841at2759"/>
<dbReference type="EMBL" id="ML991865">
    <property type="protein sequence ID" value="KAF2229394.1"/>
    <property type="molecule type" value="Genomic_DNA"/>
</dbReference>
<name>A0A6A6GUF5_VIRVR</name>
<evidence type="ECO:0000256" key="1">
    <source>
        <dbReference type="SAM" id="MobiDB-lite"/>
    </source>
</evidence>
<dbReference type="AlphaFoldDB" id="A0A6A6GUF5"/>
<dbReference type="Proteomes" id="UP000800092">
    <property type="component" value="Unassembled WGS sequence"/>
</dbReference>
<feature type="compositionally biased region" description="Basic and acidic residues" evidence="1">
    <location>
        <begin position="118"/>
        <end position="132"/>
    </location>
</feature>
<feature type="region of interest" description="Disordered" evidence="1">
    <location>
        <begin position="177"/>
        <end position="198"/>
    </location>
</feature>
<feature type="compositionally biased region" description="Basic and acidic residues" evidence="1">
    <location>
        <begin position="22"/>
        <end position="33"/>
    </location>
</feature>
<keyword evidence="3" id="KW-1185">Reference proteome</keyword>
<sequence>MASANHRRAHSHNVPPSLPIEWCHRSGVNERNRTRAYQAPPYSTSDQRQPYDRPRITTDQRPSQFDLPYDEYLLPNSFERKKPNFANTQRIGFDQHRRGGVNHENGKEDANYKLNKSIRKDPDPPASKDRVTHGAIHSRQEQNPIEDWLLNSSHIDDTRSTSTETVVDDKALRPSQSYFRSPQHRGHRGQSAQGYTRGGKDLHWLNSYLPAHSNTSTETVVADNRFRNVKDYDPSSYKERGWKIQNAENRIPQERAVRSQQAAIRVQQGNTNRIREEARNKALHDEDFSAFLREEFQKVPERMKGANKKWPGLDYGQAIGKAFLSESSFSFTGPGPSRTAEDVPHPSYRDAKHRRFKSTGLEATNDSSPKPGGASHWAYSGLPINRSLRNPIGVFLDQVTRKHLLSAKKTDERDTSENLARIGDLMEYKACGSRGSRPPSPDWIKEYAKARLEPEQNALSHYEKLEKGLGK</sequence>